<dbReference type="EMBL" id="WSTA01000072">
    <property type="protein sequence ID" value="MWB99665.1"/>
    <property type="molecule type" value="Genomic_DNA"/>
</dbReference>
<protein>
    <submittedName>
        <fullName evidence="1">Uncharacterized protein</fullName>
    </submittedName>
</protein>
<gene>
    <name evidence="1" type="ORF">GB864_14025</name>
</gene>
<accession>A0A6I4P471</accession>
<comment type="caution">
    <text evidence="1">The sequence shown here is derived from an EMBL/GenBank/DDBJ whole genome shotgun (WGS) entry which is preliminary data.</text>
</comment>
<evidence type="ECO:0000313" key="1">
    <source>
        <dbReference type="EMBL" id="MWB99665.1"/>
    </source>
</evidence>
<dbReference type="RefSeq" id="WP_160426120.1">
    <property type="nucleotide sequence ID" value="NZ_WSTA01000072.1"/>
</dbReference>
<dbReference type="Proteomes" id="UP000438182">
    <property type="component" value="Unassembled WGS sequence"/>
</dbReference>
<sequence length="48" mass="5294">MARKSWRCRIGWHKWVLVSGPEDGAYEECARCGKNGTPPTGRPGFMGG</sequence>
<name>A0A6I4P471_9MICO</name>
<organism evidence="1 2">
    <name type="scientific">Agromyces seonyuensis</name>
    <dbReference type="NCBI Taxonomy" id="2662446"/>
    <lineage>
        <taxon>Bacteria</taxon>
        <taxon>Bacillati</taxon>
        <taxon>Actinomycetota</taxon>
        <taxon>Actinomycetes</taxon>
        <taxon>Micrococcales</taxon>
        <taxon>Microbacteriaceae</taxon>
        <taxon>Agromyces</taxon>
    </lineage>
</organism>
<dbReference type="AlphaFoldDB" id="A0A6I4P471"/>
<evidence type="ECO:0000313" key="2">
    <source>
        <dbReference type="Proteomes" id="UP000438182"/>
    </source>
</evidence>
<reference evidence="1 2" key="1">
    <citation type="submission" date="2019-12" db="EMBL/GenBank/DDBJ databases">
        <authorList>
            <person name="Kim Y.S."/>
        </authorList>
    </citation>
    <scope>NUCLEOTIDE SEQUENCE [LARGE SCALE GENOMIC DNA]</scope>
    <source>
        <strain evidence="1 2">MMS17-SY077</strain>
    </source>
</reference>
<proteinExistence type="predicted"/>
<keyword evidence="2" id="KW-1185">Reference proteome</keyword>